<reference evidence="1 2" key="1">
    <citation type="journal article" date="2023" name="Int J Dairy Technol">
        <title>Genome based analysis of Pseudomonas paracarnis RQ057, a strain responsible for blue discoloration spoilage in processed cheese.</title>
        <authorList>
            <person name="Rodrigues Rd.S."/>
            <person name="Machado S.G."/>
            <person name="de Carvalho A.F."/>
            <person name="Nero L.A."/>
        </authorList>
    </citation>
    <scope>NUCLEOTIDE SEQUENCE [LARGE SCALE GENOMIC DNA]</scope>
    <source>
        <strain evidence="1 2">RQ057</strain>
    </source>
</reference>
<sequence>MKYSLQGKKVLYIAPRFFSYENEIRDELSRRGAQVDFLLDRPFDTPLLKAITRVSRELVIGAADRFYETQLESLKQQDYDYVFVINGQTLSSLTLERWHQYYPRAKFILYMWDSFGNRRWAIDNLKYFDVKFTFDREDANKHGINFRPLFFTSGFETSPQSAIEWDISFIGTAHTDRYAIASKVSAGLDKEAKVYLYLFLQASWVYWLYKVTNRSFRSAKFTDFKFSPLTKGEVQGVFNASGCILDIEHPNQTGLTMRTLETLGARKKLVTTNQSVRHYDFFDENNICIVDRGAPVIPDKFLTTPYRDVDGDIYHSYRLEGWMDEIFEVAQR</sequence>
<evidence type="ECO:0008006" key="3">
    <source>
        <dbReference type="Google" id="ProtNLM"/>
    </source>
</evidence>
<dbReference type="Proteomes" id="UP001336015">
    <property type="component" value="Unassembled WGS sequence"/>
</dbReference>
<comment type="caution">
    <text evidence="1">The sequence shown here is derived from an EMBL/GenBank/DDBJ whole genome shotgun (WGS) entry which is preliminary data.</text>
</comment>
<evidence type="ECO:0000313" key="2">
    <source>
        <dbReference type="Proteomes" id="UP001336015"/>
    </source>
</evidence>
<gene>
    <name evidence="1" type="ORF">LLW09_05120</name>
</gene>
<proteinExistence type="predicted"/>
<dbReference type="EMBL" id="JAJGWQ010000001">
    <property type="protein sequence ID" value="MEB3781943.1"/>
    <property type="molecule type" value="Genomic_DNA"/>
</dbReference>
<name>A0ABU6BPH8_9PSED</name>
<dbReference type="RefSeq" id="WP_060767583.1">
    <property type="nucleotide sequence ID" value="NZ_CAJFCM010000001.1"/>
</dbReference>
<organism evidence="1 2">
    <name type="scientific">Pseudomonas paracarnis</name>
    <dbReference type="NCBI Taxonomy" id="2750625"/>
    <lineage>
        <taxon>Bacteria</taxon>
        <taxon>Pseudomonadati</taxon>
        <taxon>Pseudomonadota</taxon>
        <taxon>Gammaproteobacteria</taxon>
        <taxon>Pseudomonadales</taxon>
        <taxon>Pseudomonadaceae</taxon>
        <taxon>Pseudomonas</taxon>
    </lineage>
</organism>
<protein>
    <recommendedName>
        <fullName evidence="3">Eps11J</fullName>
    </recommendedName>
</protein>
<accession>A0ABU6BPH8</accession>
<evidence type="ECO:0000313" key="1">
    <source>
        <dbReference type="EMBL" id="MEB3781943.1"/>
    </source>
</evidence>
<keyword evidence="2" id="KW-1185">Reference proteome</keyword>